<dbReference type="OrthoDB" id="750178at2"/>
<dbReference type="PROSITE" id="PS00194">
    <property type="entry name" value="THIOREDOXIN_1"/>
    <property type="match status" value="1"/>
</dbReference>
<dbReference type="SUPFAM" id="SSF52833">
    <property type="entry name" value="Thioredoxin-like"/>
    <property type="match status" value="1"/>
</dbReference>
<name>A0A363P029_9SPHI</name>
<keyword evidence="4" id="KW-0676">Redox-active center</keyword>
<evidence type="ECO:0000256" key="5">
    <source>
        <dbReference type="SAM" id="SignalP"/>
    </source>
</evidence>
<reference evidence="7 8" key="1">
    <citation type="submission" date="2018-04" db="EMBL/GenBank/DDBJ databases">
        <title>Sphingobacterium sp. M46 Genome.</title>
        <authorList>
            <person name="Cheng J."/>
            <person name="Li Y."/>
        </authorList>
    </citation>
    <scope>NUCLEOTIDE SEQUENCE [LARGE SCALE GENOMIC DNA]</scope>
    <source>
        <strain evidence="7 8">M46</strain>
    </source>
</reference>
<dbReference type="RefSeq" id="WP_108632716.1">
    <property type="nucleotide sequence ID" value="NZ_QCXX01000001.1"/>
</dbReference>
<dbReference type="CDD" id="cd02966">
    <property type="entry name" value="TlpA_like_family"/>
    <property type="match status" value="1"/>
</dbReference>
<keyword evidence="5" id="KW-0732">Signal</keyword>
<dbReference type="AlphaFoldDB" id="A0A363P029"/>
<comment type="caution">
    <text evidence="7">The sequence shown here is derived from an EMBL/GenBank/DDBJ whole genome shotgun (WGS) entry which is preliminary data.</text>
</comment>
<keyword evidence="8" id="KW-1185">Reference proteome</keyword>
<dbReference type="InterPro" id="IPR025380">
    <property type="entry name" value="DUF4369"/>
</dbReference>
<dbReference type="Gene3D" id="3.40.30.10">
    <property type="entry name" value="Glutaredoxin"/>
    <property type="match status" value="1"/>
</dbReference>
<dbReference type="Pfam" id="PF00578">
    <property type="entry name" value="AhpC-TSA"/>
    <property type="match status" value="1"/>
</dbReference>
<evidence type="ECO:0000313" key="8">
    <source>
        <dbReference type="Proteomes" id="UP000250831"/>
    </source>
</evidence>
<organism evidence="7 8">
    <name type="scientific">Sphingobacterium athyrii</name>
    <dbReference type="NCBI Taxonomy" id="2152717"/>
    <lineage>
        <taxon>Bacteria</taxon>
        <taxon>Pseudomonadati</taxon>
        <taxon>Bacteroidota</taxon>
        <taxon>Sphingobacteriia</taxon>
        <taxon>Sphingobacteriales</taxon>
        <taxon>Sphingobacteriaceae</taxon>
        <taxon>Sphingobacterium</taxon>
    </lineage>
</organism>
<accession>A0A363P029</accession>
<dbReference type="GO" id="GO:0016209">
    <property type="term" value="F:antioxidant activity"/>
    <property type="evidence" value="ECO:0007669"/>
    <property type="project" value="InterPro"/>
</dbReference>
<evidence type="ECO:0000259" key="6">
    <source>
        <dbReference type="PROSITE" id="PS51352"/>
    </source>
</evidence>
<keyword evidence="2" id="KW-0201">Cytochrome c-type biogenesis</keyword>
<dbReference type="PANTHER" id="PTHR42852">
    <property type="entry name" value="THIOL:DISULFIDE INTERCHANGE PROTEIN DSBE"/>
    <property type="match status" value="1"/>
</dbReference>
<dbReference type="EMBL" id="QCXX01000001">
    <property type="protein sequence ID" value="PUV26424.1"/>
    <property type="molecule type" value="Genomic_DNA"/>
</dbReference>
<protein>
    <recommendedName>
        <fullName evidence="6">Thioredoxin domain-containing protein</fullName>
    </recommendedName>
</protein>
<evidence type="ECO:0000256" key="1">
    <source>
        <dbReference type="ARBA" id="ARBA00004196"/>
    </source>
</evidence>
<dbReference type="GO" id="GO:0017004">
    <property type="term" value="P:cytochrome complex assembly"/>
    <property type="evidence" value="ECO:0007669"/>
    <property type="project" value="UniProtKB-KW"/>
</dbReference>
<dbReference type="InterPro" id="IPR013766">
    <property type="entry name" value="Thioredoxin_domain"/>
</dbReference>
<proteinExistence type="predicted"/>
<dbReference type="GO" id="GO:0030313">
    <property type="term" value="C:cell envelope"/>
    <property type="evidence" value="ECO:0007669"/>
    <property type="project" value="UniProtKB-SubCell"/>
</dbReference>
<evidence type="ECO:0000256" key="4">
    <source>
        <dbReference type="ARBA" id="ARBA00023284"/>
    </source>
</evidence>
<comment type="subcellular location">
    <subcellularLocation>
        <location evidence="1">Cell envelope</location>
    </subcellularLocation>
</comment>
<feature type="signal peptide" evidence="5">
    <location>
        <begin position="1"/>
        <end position="20"/>
    </location>
</feature>
<dbReference type="Proteomes" id="UP000250831">
    <property type="component" value="Unassembled WGS sequence"/>
</dbReference>
<dbReference type="InterPro" id="IPR017937">
    <property type="entry name" value="Thioredoxin_CS"/>
</dbReference>
<evidence type="ECO:0000256" key="2">
    <source>
        <dbReference type="ARBA" id="ARBA00022748"/>
    </source>
</evidence>
<sequence>MKNMKWALALACVLPVLGYAQQNYTIQGTVGKLDKPAKAYLRLNYDGKERIDSVEMKNGKFEFKGSIPSPMEAHLRIIHDNAPFDPAKPPKQDILPFLIEGATIKFVAADSIKHAKISGSPLNAENERVNALLKPIYDQYEALNNEYKAKSLADQQDPKYIKSLEDRANAIQQQTIDAKLDYVARNPKSYMGLMAFNSTLPPEFDAVKAEKIFATLDPSLQASILGKDLAKRIALVKKTSEGVEAQDFTQPDVDGKPVKLSDYRGKYVLIDFWASWCAPCRRENPNLVKSYAKYQKEGFEILGVSMDKAADKAKWLKAIQDDGLTWKQVGDLKGWENEAGVMYDVKAIPMNFLVDPNGKIIAKYLRGEALDKKLVEIFAK</sequence>
<dbReference type="InterPro" id="IPR050553">
    <property type="entry name" value="Thioredoxin_ResA/DsbE_sf"/>
</dbReference>
<evidence type="ECO:0000256" key="3">
    <source>
        <dbReference type="ARBA" id="ARBA00023157"/>
    </source>
</evidence>
<dbReference type="PANTHER" id="PTHR42852:SF6">
    <property type="entry name" value="THIOL:DISULFIDE INTERCHANGE PROTEIN DSBE"/>
    <property type="match status" value="1"/>
</dbReference>
<gene>
    <name evidence="7" type="ORF">DCO56_05640</name>
</gene>
<dbReference type="Pfam" id="PF14289">
    <property type="entry name" value="DUF4369"/>
    <property type="match status" value="1"/>
</dbReference>
<dbReference type="PROSITE" id="PS51352">
    <property type="entry name" value="THIOREDOXIN_2"/>
    <property type="match status" value="1"/>
</dbReference>
<dbReference type="GO" id="GO:0016491">
    <property type="term" value="F:oxidoreductase activity"/>
    <property type="evidence" value="ECO:0007669"/>
    <property type="project" value="InterPro"/>
</dbReference>
<dbReference type="InterPro" id="IPR000866">
    <property type="entry name" value="AhpC/TSA"/>
</dbReference>
<feature type="domain" description="Thioredoxin" evidence="6">
    <location>
        <begin position="239"/>
        <end position="380"/>
    </location>
</feature>
<evidence type="ECO:0000313" key="7">
    <source>
        <dbReference type="EMBL" id="PUV26424.1"/>
    </source>
</evidence>
<dbReference type="InterPro" id="IPR036249">
    <property type="entry name" value="Thioredoxin-like_sf"/>
</dbReference>
<feature type="chain" id="PRO_5016916767" description="Thioredoxin domain-containing protein" evidence="5">
    <location>
        <begin position="21"/>
        <end position="380"/>
    </location>
</feature>
<keyword evidence="3" id="KW-1015">Disulfide bond</keyword>